<dbReference type="Proteomes" id="UP000295070">
    <property type="component" value="Chromosome 5"/>
</dbReference>
<protein>
    <submittedName>
        <fullName evidence="2">Uncharacterized protein</fullName>
    </submittedName>
</protein>
<feature type="compositionally biased region" description="Basic and acidic residues" evidence="1">
    <location>
        <begin position="136"/>
        <end position="146"/>
    </location>
</feature>
<organism evidence="2 3">
    <name type="scientific">Perca flavescens</name>
    <name type="common">American yellow perch</name>
    <name type="synonym">Morone flavescens</name>
    <dbReference type="NCBI Taxonomy" id="8167"/>
    <lineage>
        <taxon>Eukaryota</taxon>
        <taxon>Metazoa</taxon>
        <taxon>Chordata</taxon>
        <taxon>Craniata</taxon>
        <taxon>Vertebrata</taxon>
        <taxon>Euteleostomi</taxon>
        <taxon>Actinopterygii</taxon>
        <taxon>Neopterygii</taxon>
        <taxon>Teleostei</taxon>
        <taxon>Neoteleostei</taxon>
        <taxon>Acanthomorphata</taxon>
        <taxon>Eupercaria</taxon>
        <taxon>Perciformes</taxon>
        <taxon>Percoidei</taxon>
        <taxon>Percidae</taxon>
        <taxon>Percinae</taxon>
        <taxon>Perca</taxon>
    </lineage>
</organism>
<feature type="compositionally biased region" description="Acidic residues" evidence="1">
    <location>
        <begin position="67"/>
        <end position="79"/>
    </location>
</feature>
<feature type="region of interest" description="Disordered" evidence="1">
    <location>
        <begin position="64"/>
        <end position="221"/>
    </location>
</feature>
<feature type="compositionally biased region" description="Basic residues" evidence="1">
    <location>
        <begin position="181"/>
        <end position="193"/>
    </location>
</feature>
<accession>A0A484DBZ5</accession>
<evidence type="ECO:0000256" key="1">
    <source>
        <dbReference type="SAM" id="MobiDB-lite"/>
    </source>
</evidence>
<reference evidence="2 3" key="1">
    <citation type="submission" date="2019-01" db="EMBL/GenBank/DDBJ databases">
        <title>A chromosome-scale genome assembly of the yellow perch, Perca flavescens.</title>
        <authorList>
            <person name="Feron R."/>
            <person name="Morvezen R."/>
            <person name="Bestin A."/>
            <person name="Haffray P."/>
            <person name="Klopp C."/>
            <person name="Zahm M."/>
            <person name="Cabau C."/>
            <person name="Roques C."/>
            <person name="Donnadieu C."/>
            <person name="Bouchez O."/>
            <person name="Christie M."/>
            <person name="Larson W."/>
            <person name="Guiguen Y."/>
        </authorList>
    </citation>
    <scope>NUCLEOTIDE SEQUENCE [LARGE SCALE GENOMIC DNA]</scope>
    <source>
        <strain evidence="2">YP-PL-M2</strain>
        <tissue evidence="2">Blood</tissue>
    </source>
</reference>
<gene>
    <name evidence="2" type="ORF">EPR50_G00053420</name>
</gene>
<evidence type="ECO:0000313" key="3">
    <source>
        <dbReference type="Proteomes" id="UP000295070"/>
    </source>
</evidence>
<name>A0A484DBZ5_PERFV</name>
<dbReference type="AlphaFoldDB" id="A0A484DBZ5"/>
<feature type="compositionally biased region" description="Polar residues" evidence="1">
    <location>
        <begin position="147"/>
        <end position="158"/>
    </location>
</feature>
<evidence type="ECO:0000313" key="2">
    <source>
        <dbReference type="EMBL" id="TDH12959.1"/>
    </source>
</evidence>
<feature type="compositionally biased region" description="Basic and acidic residues" evidence="1">
    <location>
        <begin position="204"/>
        <end position="221"/>
    </location>
</feature>
<proteinExistence type="predicted"/>
<feature type="compositionally biased region" description="Acidic residues" evidence="1">
    <location>
        <begin position="106"/>
        <end position="118"/>
    </location>
</feature>
<feature type="compositionally biased region" description="Polar residues" evidence="1">
    <location>
        <begin position="84"/>
        <end position="93"/>
    </location>
</feature>
<feature type="compositionally biased region" description="Basic and acidic residues" evidence="1">
    <location>
        <begin position="161"/>
        <end position="170"/>
    </location>
</feature>
<keyword evidence="3" id="KW-1185">Reference proteome</keyword>
<dbReference type="EMBL" id="SCKG01000005">
    <property type="protein sequence ID" value="TDH12959.1"/>
    <property type="molecule type" value="Genomic_DNA"/>
</dbReference>
<sequence length="221" mass="25879">MSSVQYLREFVIERLTAAAEEIFGVFEKTIVEYEEEIDRQRRLLDVVWKPEIKLLRIELPQQHVCKEEEEEEEEEEEVPAEQQLCIQERSSSLDQEEPEPPQIKEEQEELCTSQEEEQLELKQETDAFMLTPTYEESDHSEPEPNTDHQLFSHNSYDAESQDQKGGEHGDSGNAEPEQQNQHHKSNLRLRGRNRSSTQTVGCRFDTRDKVTPDRVFTDTCP</sequence>
<comment type="caution">
    <text evidence="2">The sequence shown here is derived from an EMBL/GenBank/DDBJ whole genome shotgun (WGS) entry which is preliminary data.</text>
</comment>
<dbReference type="STRING" id="8167.A0A484DBZ5"/>